<protein>
    <submittedName>
        <fullName evidence="2">STM3941 family protein</fullName>
    </submittedName>
</protein>
<evidence type="ECO:0000313" key="2">
    <source>
        <dbReference type="EMBL" id="MFD2552510.1"/>
    </source>
</evidence>
<name>A0ABW5KW18_9FLAO</name>
<comment type="caution">
    <text evidence="2">The sequence shown here is derived from an EMBL/GenBank/DDBJ whole genome shotgun (WGS) entry which is preliminary data.</text>
</comment>
<dbReference type="Proteomes" id="UP001597472">
    <property type="component" value="Unassembled WGS sequence"/>
</dbReference>
<reference evidence="3" key="1">
    <citation type="journal article" date="2019" name="Int. J. Syst. Evol. Microbiol.">
        <title>The Global Catalogue of Microorganisms (GCM) 10K type strain sequencing project: providing services to taxonomists for standard genome sequencing and annotation.</title>
        <authorList>
            <consortium name="The Broad Institute Genomics Platform"/>
            <consortium name="The Broad Institute Genome Sequencing Center for Infectious Disease"/>
            <person name="Wu L."/>
            <person name="Ma J."/>
        </authorList>
    </citation>
    <scope>NUCLEOTIDE SEQUENCE [LARGE SCALE GENOMIC DNA]</scope>
    <source>
        <strain evidence="3">KCTC 42587</strain>
    </source>
</reference>
<keyword evidence="1" id="KW-1133">Transmembrane helix</keyword>
<sequence>MESKLTFYISKRSMFKLLLLASVIIVFGLVCIRATNYMLIAIGILNLFLGVVGIFVAVYNLIDKTPQLILSEAGIIHQKITKKPILWRDISEVTITKRGNNHVLIVTQKGHTNRADFKYLFRKTAKSKLKNNIIPLNLDSLAIDYPKLHKFLDFKLGKQTVTNALS</sequence>
<keyword evidence="1" id="KW-0812">Transmembrane</keyword>
<gene>
    <name evidence="2" type="ORF">ACFSQP_11875</name>
</gene>
<evidence type="ECO:0000256" key="1">
    <source>
        <dbReference type="SAM" id="Phobius"/>
    </source>
</evidence>
<dbReference type="EMBL" id="JBHULS010000006">
    <property type="protein sequence ID" value="MFD2552510.1"/>
    <property type="molecule type" value="Genomic_DNA"/>
</dbReference>
<evidence type="ECO:0000313" key="3">
    <source>
        <dbReference type="Proteomes" id="UP001597472"/>
    </source>
</evidence>
<keyword evidence="1" id="KW-0472">Membrane</keyword>
<organism evidence="2 3">
    <name type="scientific">Bizionia sediminis</name>
    <dbReference type="NCBI Taxonomy" id="1737064"/>
    <lineage>
        <taxon>Bacteria</taxon>
        <taxon>Pseudomonadati</taxon>
        <taxon>Bacteroidota</taxon>
        <taxon>Flavobacteriia</taxon>
        <taxon>Flavobacteriales</taxon>
        <taxon>Flavobacteriaceae</taxon>
        <taxon>Bizionia</taxon>
    </lineage>
</organism>
<dbReference type="NCBIfam" id="NF041635">
    <property type="entry name" value="STM3941_fam"/>
    <property type="match status" value="1"/>
</dbReference>
<proteinExistence type="predicted"/>
<feature type="transmembrane region" description="Helical" evidence="1">
    <location>
        <begin position="38"/>
        <end position="62"/>
    </location>
</feature>
<accession>A0ABW5KW18</accession>
<keyword evidence="3" id="KW-1185">Reference proteome</keyword>
<dbReference type="InterPro" id="IPR048136">
    <property type="entry name" value="STM3941-like"/>
</dbReference>